<proteinExistence type="predicted"/>
<feature type="domain" description="ABM" evidence="1">
    <location>
        <begin position="2"/>
        <end position="90"/>
    </location>
</feature>
<keyword evidence="2" id="KW-0503">Monooxygenase</keyword>
<dbReference type="PANTHER" id="PTHR37811">
    <property type="entry name" value="BLL5343 PROTEIN"/>
    <property type="match status" value="1"/>
</dbReference>
<dbReference type="AlphaFoldDB" id="A0A3D9HXD7"/>
<dbReference type="PANTHER" id="PTHR37811:SF2">
    <property type="entry name" value="ABM DOMAIN-CONTAINING PROTEIN"/>
    <property type="match status" value="1"/>
</dbReference>
<dbReference type="RefSeq" id="WP_115935536.1">
    <property type="nucleotide sequence ID" value="NZ_QRDW01000001.1"/>
</dbReference>
<dbReference type="GO" id="GO:0004497">
    <property type="term" value="F:monooxygenase activity"/>
    <property type="evidence" value="ECO:0007669"/>
    <property type="project" value="UniProtKB-KW"/>
</dbReference>
<gene>
    <name evidence="2" type="ORF">DFP90_101967</name>
</gene>
<accession>A0A3D9HXD7</accession>
<dbReference type="InterPro" id="IPR052936">
    <property type="entry name" value="Jasmonate_Hydroxylase-like"/>
</dbReference>
<dbReference type="Proteomes" id="UP000256845">
    <property type="component" value="Unassembled WGS sequence"/>
</dbReference>
<sequence length="115" mass="13021">MIAVIFEVWPAEGRGAEYLDLAAGLKPVLETMDGFISIERFESLAEPGKLLSLSFWRDEAAVAAWRRQADHRETQGKGRQGVFRDYRLRVAAVMRDYGLNERDQAPEDSRRAHAG</sequence>
<name>A0A3D9HXD7_9PROT</name>
<organism evidence="2 3">
    <name type="scientific">Aestuariispira insulae</name>
    <dbReference type="NCBI Taxonomy" id="1461337"/>
    <lineage>
        <taxon>Bacteria</taxon>
        <taxon>Pseudomonadati</taxon>
        <taxon>Pseudomonadota</taxon>
        <taxon>Alphaproteobacteria</taxon>
        <taxon>Rhodospirillales</taxon>
        <taxon>Kiloniellaceae</taxon>
        <taxon>Aestuariispira</taxon>
    </lineage>
</organism>
<protein>
    <submittedName>
        <fullName evidence="2">Heme-degrading monooxygenase HmoA</fullName>
    </submittedName>
</protein>
<keyword evidence="3" id="KW-1185">Reference proteome</keyword>
<reference evidence="2 3" key="1">
    <citation type="submission" date="2018-07" db="EMBL/GenBank/DDBJ databases">
        <title>Genomic Encyclopedia of Type Strains, Phase III (KMG-III): the genomes of soil and plant-associated and newly described type strains.</title>
        <authorList>
            <person name="Whitman W."/>
        </authorList>
    </citation>
    <scope>NUCLEOTIDE SEQUENCE [LARGE SCALE GENOMIC DNA]</scope>
    <source>
        <strain evidence="2 3">CECT 8488</strain>
    </source>
</reference>
<keyword evidence="2" id="KW-0560">Oxidoreductase</keyword>
<evidence type="ECO:0000313" key="3">
    <source>
        <dbReference type="Proteomes" id="UP000256845"/>
    </source>
</evidence>
<dbReference type="Pfam" id="PF03992">
    <property type="entry name" value="ABM"/>
    <property type="match status" value="1"/>
</dbReference>
<dbReference type="InterPro" id="IPR011008">
    <property type="entry name" value="Dimeric_a/b-barrel"/>
</dbReference>
<evidence type="ECO:0000259" key="1">
    <source>
        <dbReference type="PROSITE" id="PS51725"/>
    </source>
</evidence>
<dbReference type="SUPFAM" id="SSF54909">
    <property type="entry name" value="Dimeric alpha+beta barrel"/>
    <property type="match status" value="1"/>
</dbReference>
<dbReference type="OrthoDB" id="9797060at2"/>
<dbReference type="EMBL" id="QRDW01000001">
    <property type="protein sequence ID" value="RED54164.1"/>
    <property type="molecule type" value="Genomic_DNA"/>
</dbReference>
<evidence type="ECO:0000313" key="2">
    <source>
        <dbReference type="EMBL" id="RED54164.1"/>
    </source>
</evidence>
<dbReference type="Gene3D" id="3.30.70.100">
    <property type="match status" value="1"/>
</dbReference>
<comment type="caution">
    <text evidence="2">The sequence shown here is derived from an EMBL/GenBank/DDBJ whole genome shotgun (WGS) entry which is preliminary data.</text>
</comment>
<dbReference type="PROSITE" id="PS51725">
    <property type="entry name" value="ABM"/>
    <property type="match status" value="1"/>
</dbReference>
<dbReference type="InterPro" id="IPR007138">
    <property type="entry name" value="ABM_dom"/>
</dbReference>